<dbReference type="Proteomes" id="UP000095286">
    <property type="component" value="Unplaced"/>
</dbReference>
<accession>A0AC35TWS2</accession>
<dbReference type="WBParaSite" id="RSKR_0000515400.1">
    <property type="protein sequence ID" value="RSKR_0000515400.1"/>
    <property type="gene ID" value="RSKR_0000515400"/>
</dbReference>
<reference evidence="2" key="1">
    <citation type="submission" date="2016-11" db="UniProtKB">
        <authorList>
            <consortium name="WormBaseParasite"/>
        </authorList>
    </citation>
    <scope>IDENTIFICATION</scope>
    <source>
        <strain evidence="2">KR3021</strain>
    </source>
</reference>
<protein>
    <submittedName>
        <fullName evidence="2">Enoyl-CoA hydratase/isomerase family protein</fullName>
    </submittedName>
</protein>
<proteinExistence type="predicted"/>
<sequence>MFVSRGVCSKVARKDFTLEKAKTFFKSFEGGKVELSFKNEDLAQILITNEGKKNSFTGMFVKYLLDYTNILTGKMFSDFDDCITSLESLALLPKVVVIKGSGNDFCSGGDLNFVKEIADTEGGYWMNCYFGNVLNRLSQLPVLSVADIRGYCLGGGTEVAANCDMRIFHENAKFGVVQGKMGVIQTWNGAGKLMEIVGKKNAVKLLMMGIILKADEALEYGLADQIYDSEEDFNKFIGKISQNSREVIQNGKLMFNALNNCKYSKHSHPTDQHSIEIEYSTKLWGSKGHKVALANVVKHK</sequence>
<organism evidence="1 2">
    <name type="scientific">Rhabditophanes sp. KR3021</name>
    <dbReference type="NCBI Taxonomy" id="114890"/>
    <lineage>
        <taxon>Eukaryota</taxon>
        <taxon>Metazoa</taxon>
        <taxon>Ecdysozoa</taxon>
        <taxon>Nematoda</taxon>
        <taxon>Chromadorea</taxon>
        <taxon>Rhabditida</taxon>
        <taxon>Tylenchina</taxon>
        <taxon>Panagrolaimomorpha</taxon>
        <taxon>Strongyloidoidea</taxon>
        <taxon>Alloionematidae</taxon>
        <taxon>Rhabditophanes</taxon>
    </lineage>
</organism>
<evidence type="ECO:0000313" key="2">
    <source>
        <dbReference type="WBParaSite" id="RSKR_0000515400.1"/>
    </source>
</evidence>
<name>A0AC35TWS2_9BILA</name>
<evidence type="ECO:0000313" key="1">
    <source>
        <dbReference type="Proteomes" id="UP000095286"/>
    </source>
</evidence>